<feature type="compositionally biased region" description="Basic residues" evidence="8">
    <location>
        <begin position="55"/>
        <end position="66"/>
    </location>
</feature>
<organism evidence="10 11">
    <name type="scientific">Leersia perrieri</name>
    <dbReference type="NCBI Taxonomy" id="77586"/>
    <lineage>
        <taxon>Eukaryota</taxon>
        <taxon>Viridiplantae</taxon>
        <taxon>Streptophyta</taxon>
        <taxon>Embryophyta</taxon>
        <taxon>Tracheophyta</taxon>
        <taxon>Spermatophyta</taxon>
        <taxon>Magnoliopsida</taxon>
        <taxon>Liliopsida</taxon>
        <taxon>Poales</taxon>
        <taxon>Poaceae</taxon>
        <taxon>BOP clade</taxon>
        <taxon>Oryzoideae</taxon>
        <taxon>Oryzeae</taxon>
        <taxon>Oryzinae</taxon>
        <taxon>Leersia</taxon>
    </lineage>
</organism>
<dbReference type="EnsemblPlants" id="LPERR12G05190.1">
    <property type="protein sequence ID" value="LPERR12G05190.1"/>
    <property type="gene ID" value="LPERR12G05190"/>
</dbReference>
<evidence type="ECO:0000256" key="4">
    <source>
        <dbReference type="ARBA" id="ARBA00022737"/>
    </source>
</evidence>
<dbReference type="PROSITE" id="PS00221">
    <property type="entry name" value="MIP"/>
    <property type="match status" value="1"/>
</dbReference>
<feature type="transmembrane region" description="Helical" evidence="9">
    <location>
        <begin position="149"/>
        <end position="170"/>
    </location>
</feature>
<dbReference type="Gene3D" id="1.20.1080.10">
    <property type="entry name" value="Glycerol uptake facilitator protein"/>
    <property type="match status" value="1"/>
</dbReference>
<reference evidence="10 11" key="1">
    <citation type="submission" date="2012-08" db="EMBL/GenBank/DDBJ databases">
        <title>Oryza genome evolution.</title>
        <authorList>
            <person name="Wing R.A."/>
        </authorList>
    </citation>
    <scope>NUCLEOTIDE SEQUENCE</scope>
</reference>
<accession>A0A0D9XXS1</accession>
<evidence type="ECO:0000256" key="6">
    <source>
        <dbReference type="ARBA" id="ARBA00023136"/>
    </source>
</evidence>
<keyword evidence="4" id="KW-0677">Repeat</keyword>
<evidence type="ECO:0000256" key="1">
    <source>
        <dbReference type="ARBA" id="ARBA00004141"/>
    </source>
</evidence>
<dbReference type="InterPro" id="IPR034294">
    <property type="entry name" value="Aquaporin_transptr"/>
</dbReference>
<dbReference type="GO" id="GO:0015267">
    <property type="term" value="F:channel activity"/>
    <property type="evidence" value="ECO:0007669"/>
    <property type="project" value="InterPro"/>
</dbReference>
<dbReference type="Proteomes" id="UP000032180">
    <property type="component" value="Chromosome 12"/>
</dbReference>
<evidence type="ECO:0000313" key="11">
    <source>
        <dbReference type="Proteomes" id="UP000032180"/>
    </source>
</evidence>
<feature type="region of interest" description="Disordered" evidence="8">
    <location>
        <begin position="1"/>
        <end position="70"/>
    </location>
</feature>
<dbReference type="HOGENOM" id="CLU_020019_3_1_1"/>
<comment type="subcellular location">
    <subcellularLocation>
        <location evidence="1">Membrane</location>
        <topology evidence="1">Multi-pass membrane protein</topology>
    </subcellularLocation>
</comment>
<reference evidence="10" key="3">
    <citation type="submission" date="2015-04" db="UniProtKB">
        <authorList>
            <consortium name="EnsemblPlants"/>
        </authorList>
    </citation>
    <scope>IDENTIFICATION</scope>
</reference>
<evidence type="ECO:0000256" key="8">
    <source>
        <dbReference type="SAM" id="MobiDB-lite"/>
    </source>
</evidence>
<reference evidence="11" key="2">
    <citation type="submission" date="2013-12" db="EMBL/GenBank/DDBJ databases">
        <authorList>
            <person name="Yu Y."/>
            <person name="Lee S."/>
            <person name="de Baynast K."/>
            <person name="Wissotski M."/>
            <person name="Liu L."/>
            <person name="Talag J."/>
            <person name="Goicoechea J."/>
            <person name="Angelova A."/>
            <person name="Jetty R."/>
            <person name="Kudrna D."/>
            <person name="Golser W."/>
            <person name="Rivera L."/>
            <person name="Zhang J."/>
            <person name="Wing R."/>
        </authorList>
    </citation>
    <scope>NUCLEOTIDE SEQUENCE</scope>
</reference>
<evidence type="ECO:0000256" key="7">
    <source>
        <dbReference type="RuleBase" id="RU000477"/>
    </source>
</evidence>
<feature type="transmembrane region" description="Helical" evidence="9">
    <location>
        <begin position="260"/>
        <end position="281"/>
    </location>
</feature>
<dbReference type="eggNOG" id="KOG0223">
    <property type="taxonomic scope" value="Eukaryota"/>
</dbReference>
<keyword evidence="6 9" id="KW-0472">Membrane</keyword>
<keyword evidence="11" id="KW-1185">Reference proteome</keyword>
<evidence type="ECO:0000256" key="9">
    <source>
        <dbReference type="SAM" id="Phobius"/>
    </source>
</evidence>
<feature type="compositionally biased region" description="Low complexity" evidence="8">
    <location>
        <begin position="12"/>
        <end position="26"/>
    </location>
</feature>
<evidence type="ECO:0008006" key="12">
    <source>
        <dbReference type="Google" id="ProtNLM"/>
    </source>
</evidence>
<dbReference type="SUPFAM" id="SSF81338">
    <property type="entry name" value="Aquaporin-like"/>
    <property type="match status" value="1"/>
</dbReference>
<feature type="transmembrane region" description="Helical" evidence="9">
    <location>
        <begin position="105"/>
        <end position="128"/>
    </location>
</feature>
<evidence type="ECO:0000256" key="3">
    <source>
        <dbReference type="ARBA" id="ARBA00022692"/>
    </source>
</evidence>
<protein>
    <recommendedName>
        <fullName evidence="12">Aquaporin</fullName>
    </recommendedName>
</protein>
<dbReference type="GO" id="GO:0016020">
    <property type="term" value="C:membrane"/>
    <property type="evidence" value="ECO:0007669"/>
    <property type="project" value="UniProtKB-SubCell"/>
</dbReference>
<feature type="transmembrane region" description="Helical" evidence="9">
    <location>
        <begin position="80"/>
        <end position="99"/>
    </location>
</feature>
<dbReference type="PANTHER" id="PTHR45724:SF55">
    <property type="entry name" value="AQUAPORIN NIP3-2"/>
    <property type="match status" value="1"/>
</dbReference>
<comment type="similarity">
    <text evidence="7">Belongs to the MIP/aquaporin (TC 1.A.8) family.</text>
</comment>
<proteinExistence type="inferred from homology"/>
<dbReference type="InterPro" id="IPR000425">
    <property type="entry name" value="MIP"/>
</dbReference>
<dbReference type="InterPro" id="IPR022357">
    <property type="entry name" value="MIP_CS"/>
</dbReference>
<name>A0A0D9XXS1_9ORYZ</name>
<dbReference type="STRING" id="77586.A0A0D9XXS1"/>
<sequence>MDGSSPQPQPPSNLESISSRHSSNSNQITPFEQLVVVTDAGADIESPPPTSHGHGQPRRRRRRHPKTNVDVDGVPLAKKVAAEFLGTFVLIFTMLSTIVTDADRLAVAASIGLAVTVLIMSLVHVSGCHINPAVSVAMAALRRLPPAHLLPYVAAQVAGAAAAALAVEGIHHPANREWMVSVPKVGTVEAFFLEFVTTFVLLFVITAFATDSNAVKELIAVAVGGTVMMNVLVAGPSTGASMNPARTLGPAIVTGNYTQIWVYMVATPLGALAGTGAYVAIKL</sequence>
<keyword evidence="2 7" id="KW-0813">Transport</keyword>
<dbReference type="AlphaFoldDB" id="A0A0D9XXS1"/>
<dbReference type="Pfam" id="PF00230">
    <property type="entry name" value="MIP"/>
    <property type="match status" value="1"/>
</dbReference>
<keyword evidence="5 9" id="KW-1133">Transmembrane helix</keyword>
<dbReference type="PRINTS" id="PR00783">
    <property type="entry name" value="MINTRINSICP"/>
</dbReference>
<evidence type="ECO:0000256" key="5">
    <source>
        <dbReference type="ARBA" id="ARBA00022989"/>
    </source>
</evidence>
<feature type="transmembrane region" description="Helical" evidence="9">
    <location>
        <begin position="218"/>
        <end position="240"/>
    </location>
</feature>
<dbReference type="Gramene" id="LPERR12G05190.1">
    <property type="protein sequence ID" value="LPERR12G05190.1"/>
    <property type="gene ID" value="LPERR12G05190"/>
</dbReference>
<dbReference type="InterPro" id="IPR023271">
    <property type="entry name" value="Aquaporin-like"/>
</dbReference>
<feature type="transmembrane region" description="Helical" evidence="9">
    <location>
        <begin position="190"/>
        <end position="209"/>
    </location>
</feature>
<evidence type="ECO:0000256" key="2">
    <source>
        <dbReference type="ARBA" id="ARBA00022448"/>
    </source>
</evidence>
<evidence type="ECO:0000313" key="10">
    <source>
        <dbReference type="EnsemblPlants" id="LPERR12G05190.1"/>
    </source>
</evidence>
<keyword evidence="3 7" id="KW-0812">Transmembrane</keyword>
<dbReference type="PANTHER" id="PTHR45724">
    <property type="entry name" value="AQUAPORIN NIP2-1"/>
    <property type="match status" value="1"/>
</dbReference>